<dbReference type="AlphaFoldDB" id="A0A094QEB0"/>
<evidence type="ECO:0000256" key="5">
    <source>
        <dbReference type="ARBA" id="ARBA00023049"/>
    </source>
</evidence>
<dbReference type="GO" id="GO:0008235">
    <property type="term" value="F:metalloexopeptidase activity"/>
    <property type="evidence" value="ECO:0007669"/>
    <property type="project" value="TreeGrafter"/>
</dbReference>
<keyword evidence="3" id="KW-0378">Hydrolase</keyword>
<dbReference type="InterPro" id="IPR037518">
    <property type="entry name" value="MPN"/>
</dbReference>
<evidence type="ECO:0000313" key="7">
    <source>
        <dbReference type="EMBL" id="KGA20559.1"/>
    </source>
</evidence>
<dbReference type="SMART" id="SM00232">
    <property type="entry name" value="JAB_MPN"/>
    <property type="match status" value="1"/>
</dbReference>
<dbReference type="EMBL" id="JNSK01000002">
    <property type="protein sequence ID" value="KGA20559.1"/>
    <property type="molecule type" value="Genomic_DNA"/>
</dbReference>
<dbReference type="PANTHER" id="PTHR34858:SF1">
    <property type="entry name" value="CYSO-CYSTEINE PEPTIDASE"/>
    <property type="match status" value="1"/>
</dbReference>
<evidence type="ECO:0000256" key="1">
    <source>
        <dbReference type="ARBA" id="ARBA00022670"/>
    </source>
</evidence>
<dbReference type="GO" id="GO:0006508">
    <property type="term" value="P:proteolysis"/>
    <property type="evidence" value="ECO:0007669"/>
    <property type="project" value="UniProtKB-KW"/>
</dbReference>
<dbReference type="Gene3D" id="3.40.140.10">
    <property type="entry name" value="Cytidine Deaminase, domain 2"/>
    <property type="match status" value="1"/>
</dbReference>
<gene>
    <name evidence="7" type="ORF">GM50_0935</name>
</gene>
<dbReference type="PROSITE" id="PS50249">
    <property type="entry name" value="MPN"/>
    <property type="match status" value="1"/>
</dbReference>
<evidence type="ECO:0000256" key="2">
    <source>
        <dbReference type="ARBA" id="ARBA00022723"/>
    </source>
</evidence>
<dbReference type="InterPro" id="IPR028090">
    <property type="entry name" value="JAB_dom_prok"/>
</dbReference>
<organism evidence="7">
    <name type="scientific">freshwater metagenome</name>
    <dbReference type="NCBI Taxonomy" id="449393"/>
    <lineage>
        <taxon>unclassified sequences</taxon>
        <taxon>metagenomes</taxon>
        <taxon>ecological metagenomes</taxon>
    </lineage>
</organism>
<dbReference type="CDD" id="cd08070">
    <property type="entry name" value="MPN_like"/>
    <property type="match status" value="1"/>
</dbReference>
<evidence type="ECO:0000259" key="6">
    <source>
        <dbReference type="PROSITE" id="PS50249"/>
    </source>
</evidence>
<keyword evidence="5" id="KW-0482">Metalloprotease</keyword>
<feature type="domain" description="MPN" evidence="6">
    <location>
        <begin position="3"/>
        <end position="128"/>
    </location>
</feature>
<accession>A0A094QEB0</accession>
<dbReference type="InterPro" id="IPR051929">
    <property type="entry name" value="VirAsm_ModProt"/>
</dbReference>
<keyword evidence="2" id="KW-0479">Metal-binding</keyword>
<dbReference type="SUPFAM" id="SSF102712">
    <property type="entry name" value="JAB1/MPN domain"/>
    <property type="match status" value="1"/>
</dbReference>
<evidence type="ECO:0000256" key="4">
    <source>
        <dbReference type="ARBA" id="ARBA00022833"/>
    </source>
</evidence>
<name>A0A094QEB0_9ZZZZ</name>
<keyword evidence="1" id="KW-0645">Protease</keyword>
<evidence type="ECO:0000256" key="3">
    <source>
        <dbReference type="ARBA" id="ARBA00022801"/>
    </source>
</evidence>
<proteinExistence type="predicted"/>
<dbReference type="MEROPS" id="M67.009"/>
<dbReference type="InterPro" id="IPR000555">
    <property type="entry name" value="JAMM/MPN+_dom"/>
</dbReference>
<reference evidence="7" key="1">
    <citation type="submission" date="2014-05" db="EMBL/GenBank/DDBJ databases">
        <title>Key roles for freshwater Actinobacteria revealed by deep metagenomic sequencing.</title>
        <authorList>
            <person name="Ghai R."/>
            <person name="Mizuno C.M."/>
            <person name="Picazo A."/>
            <person name="Camacho A."/>
            <person name="Rodriguez-Valera F."/>
        </authorList>
    </citation>
    <scope>NUCLEOTIDE SEQUENCE</scope>
</reference>
<keyword evidence="4" id="KW-0862">Zinc</keyword>
<dbReference type="Pfam" id="PF14464">
    <property type="entry name" value="Prok-JAB"/>
    <property type="match status" value="1"/>
</dbReference>
<protein>
    <recommendedName>
        <fullName evidence="6">MPN domain-containing protein</fullName>
    </recommendedName>
</protein>
<dbReference type="GO" id="GO:0008270">
    <property type="term" value="F:zinc ion binding"/>
    <property type="evidence" value="ECO:0007669"/>
    <property type="project" value="TreeGrafter"/>
</dbReference>
<dbReference type="PANTHER" id="PTHR34858">
    <property type="entry name" value="CYSO-CYSTEINE PEPTIDASE"/>
    <property type="match status" value="1"/>
</dbReference>
<sequence length="138" mass="15411">MSLTISRAIVDQILQQSRTEYPDEACGVILGPIGAGTPVRLKPMINAAHSPTFYEFDPKDLLALYREVDDKDEEIVVIYHSHTETEAYPSRTDIAYAGEPGAHYVLVSTREEIAPATEFRSYRIIDGIVTEEPVTIQD</sequence>
<comment type="caution">
    <text evidence="7">The sequence shown here is derived from an EMBL/GenBank/DDBJ whole genome shotgun (WGS) entry which is preliminary data.</text>
</comment>